<sequence length="232" mass="26163">MNKMFKLIAILGLSAALTTACQFDTTPEERQARSGYTARDGSPMNTGHHDRYELYDVRNGRSKDHEKFGFVREQASPVKNSQRYNENIAAVDYEELANIISKMVVQLPEIDDVATLVTDEEVLIAYNTSGEDREQIADQVSKTGLSFVPRFYHVYVSDNPQMIADIERFRTLTVSSPNIDKILESTIDTMLESPQGKDLTKGENANGEGSGEMNEELEQEYSEHAKKMRNNP</sequence>
<feature type="region of interest" description="Disordered" evidence="1">
    <location>
        <begin position="190"/>
        <end position="232"/>
    </location>
</feature>
<keyword evidence="2" id="KW-0732">Signal</keyword>
<feature type="region of interest" description="Disordered" evidence="1">
    <location>
        <begin position="26"/>
        <end position="50"/>
    </location>
</feature>
<dbReference type="EMBL" id="JAFBED010000011">
    <property type="protein sequence ID" value="MBM7621824.1"/>
    <property type="molecule type" value="Genomic_DNA"/>
</dbReference>
<accession>A0ABS2P4D3</accession>
<dbReference type="InterPro" id="IPR019076">
    <property type="entry name" value="Spore_lipoprot_YhcN/YlaJ-like"/>
</dbReference>
<gene>
    <name evidence="3" type="ORF">JOC95_003732</name>
</gene>
<dbReference type="Pfam" id="PF09580">
    <property type="entry name" value="Spore_YhcN_YlaJ"/>
    <property type="match status" value="1"/>
</dbReference>
<dbReference type="Proteomes" id="UP000737402">
    <property type="component" value="Unassembled WGS sequence"/>
</dbReference>
<feature type="chain" id="PRO_5045480945" description="Sporulation protein" evidence="2">
    <location>
        <begin position="23"/>
        <end position="232"/>
    </location>
</feature>
<protein>
    <recommendedName>
        <fullName evidence="5">Sporulation protein</fullName>
    </recommendedName>
</protein>
<dbReference type="PROSITE" id="PS51257">
    <property type="entry name" value="PROKAR_LIPOPROTEIN"/>
    <property type="match status" value="1"/>
</dbReference>
<evidence type="ECO:0000256" key="2">
    <source>
        <dbReference type="SAM" id="SignalP"/>
    </source>
</evidence>
<organism evidence="3 4">
    <name type="scientific">Sutcliffiella tianshenii</name>
    <dbReference type="NCBI Taxonomy" id="1463404"/>
    <lineage>
        <taxon>Bacteria</taxon>
        <taxon>Bacillati</taxon>
        <taxon>Bacillota</taxon>
        <taxon>Bacilli</taxon>
        <taxon>Bacillales</taxon>
        <taxon>Bacillaceae</taxon>
        <taxon>Sutcliffiella</taxon>
    </lineage>
</organism>
<comment type="caution">
    <text evidence="3">The sequence shown here is derived from an EMBL/GenBank/DDBJ whole genome shotgun (WGS) entry which is preliminary data.</text>
</comment>
<reference evidence="3 4" key="1">
    <citation type="submission" date="2021-01" db="EMBL/GenBank/DDBJ databases">
        <title>Genomic Encyclopedia of Type Strains, Phase IV (KMG-IV): sequencing the most valuable type-strain genomes for metagenomic binning, comparative biology and taxonomic classification.</title>
        <authorList>
            <person name="Goeker M."/>
        </authorList>
    </citation>
    <scope>NUCLEOTIDE SEQUENCE [LARGE SCALE GENOMIC DNA]</scope>
    <source>
        <strain evidence="3 4">DSM 25879</strain>
    </source>
</reference>
<keyword evidence="4" id="KW-1185">Reference proteome</keyword>
<feature type="signal peptide" evidence="2">
    <location>
        <begin position="1"/>
        <end position="22"/>
    </location>
</feature>
<evidence type="ECO:0000313" key="3">
    <source>
        <dbReference type="EMBL" id="MBM7621824.1"/>
    </source>
</evidence>
<evidence type="ECO:0000313" key="4">
    <source>
        <dbReference type="Proteomes" id="UP000737402"/>
    </source>
</evidence>
<proteinExistence type="predicted"/>
<evidence type="ECO:0008006" key="5">
    <source>
        <dbReference type="Google" id="ProtNLM"/>
    </source>
</evidence>
<name>A0ABS2P4D3_9BACI</name>
<evidence type="ECO:0000256" key="1">
    <source>
        <dbReference type="SAM" id="MobiDB-lite"/>
    </source>
</evidence>